<dbReference type="GO" id="GO:0030150">
    <property type="term" value="P:protein import into mitochondrial matrix"/>
    <property type="evidence" value="ECO:0007669"/>
    <property type="project" value="InterPro"/>
</dbReference>
<dbReference type="AlphaFoldDB" id="A0AAN9Z5Q2"/>
<evidence type="ECO:0000313" key="13">
    <source>
        <dbReference type="EMBL" id="KAK7863954.1"/>
    </source>
</evidence>
<protein>
    <recommendedName>
        <fullName evidence="3">Mitochondrial import receptor subunit TOM7 homolog</fullName>
    </recommendedName>
    <alternativeName>
        <fullName evidence="11">Translocase of outer membrane 7 kDa subunit homolog</fullName>
    </alternativeName>
</protein>
<comment type="caution">
    <text evidence="13">The sequence shown here is derived from an EMBL/GenBank/DDBJ whole genome shotgun (WGS) entry which is preliminary data.</text>
</comment>
<evidence type="ECO:0000256" key="4">
    <source>
        <dbReference type="ARBA" id="ARBA00022448"/>
    </source>
</evidence>
<keyword evidence="8 12" id="KW-1133">Transmembrane helix</keyword>
<dbReference type="Pfam" id="PF08038">
    <property type="entry name" value="Tom7"/>
    <property type="match status" value="1"/>
</dbReference>
<sequence length="55" mass="6055">MPCLGRRAQRDVEQVLSACRFVFAVGFMPLVLALGFSRGAEPGAPPLRLVNLLWQ</sequence>
<reference evidence="13 14" key="1">
    <citation type="submission" date="2024-03" db="EMBL/GenBank/DDBJ databases">
        <title>The genome assembly and annotation of the cricket Gryllus longicercus Weissman &amp; Gray.</title>
        <authorList>
            <person name="Szrajer S."/>
            <person name="Gray D."/>
            <person name="Ylla G."/>
        </authorList>
    </citation>
    <scope>NUCLEOTIDE SEQUENCE [LARGE SCALE GENOMIC DNA]</scope>
    <source>
        <strain evidence="13">DAG 2021-001</strain>
        <tissue evidence="13">Whole body minus gut</tissue>
    </source>
</reference>
<evidence type="ECO:0000256" key="10">
    <source>
        <dbReference type="ARBA" id="ARBA00023136"/>
    </source>
</evidence>
<comment type="subcellular location">
    <subcellularLocation>
        <location evidence="1">Mitochondrion outer membrane</location>
        <topology evidence="1">Single-pass membrane protein</topology>
    </subcellularLocation>
</comment>
<dbReference type="PANTHER" id="PTHR46722:SF1">
    <property type="entry name" value="MITOCHONDRIAL IMPORT RECEPTOR SUBUNIT TOM7 HOMOLOG"/>
    <property type="match status" value="1"/>
</dbReference>
<keyword evidence="10 12" id="KW-0472">Membrane</keyword>
<comment type="similarity">
    <text evidence="2">Belongs to the Tom7 family.</text>
</comment>
<evidence type="ECO:0000313" key="14">
    <source>
        <dbReference type="Proteomes" id="UP001378592"/>
    </source>
</evidence>
<name>A0AAN9Z5Q2_9ORTH</name>
<feature type="transmembrane region" description="Helical" evidence="12">
    <location>
        <begin position="21"/>
        <end position="40"/>
    </location>
</feature>
<dbReference type="Proteomes" id="UP001378592">
    <property type="component" value="Unassembled WGS sequence"/>
</dbReference>
<keyword evidence="5 12" id="KW-0812">Transmembrane</keyword>
<evidence type="ECO:0000256" key="9">
    <source>
        <dbReference type="ARBA" id="ARBA00023128"/>
    </source>
</evidence>
<keyword evidence="9" id="KW-0496">Mitochondrion</keyword>
<evidence type="ECO:0000256" key="2">
    <source>
        <dbReference type="ARBA" id="ARBA00010917"/>
    </source>
</evidence>
<dbReference type="InterPro" id="IPR012621">
    <property type="entry name" value="Tom7"/>
</dbReference>
<organism evidence="13 14">
    <name type="scientific">Gryllus longicercus</name>
    <dbReference type="NCBI Taxonomy" id="2509291"/>
    <lineage>
        <taxon>Eukaryota</taxon>
        <taxon>Metazoa</taxon>
        <taxon>Ecdysozoa</taxon>
        <taxon>Arthropoda</taxon>
        <taxon>Hexapoda</taxon>
        <taxon>Insecta</taxon>
        <taxon>Pterygota</taxon>
        <taxon>Neoptera</taxon>
        <taxon>Polyneoptera</taxon>
        <taxon>Orthoptera</taxon>
        <taxon>Ensifera</taxon>
        <taxon>Gryllidea</taxon>
        <taxon>Grylloidea</taxon>
        <taxon>Gryllidae</taxon>
        <taxon>Gryllinae</taxon>
        <taxon>Gryllus</taxon>
    </lineage>
</organism>
<evidence type="ECO:0000256" key="8">
    <source>
        <dbReference type="ARBA" id="ARBA00022989"/>
    </source>
</evidence>
<evidence type="ECO:0000256" key="3">
    <source>
        <dbReference type="ARBA" id="ARBA00014537"/>
    </source>
</evidence>
<evidence type="ECO:0000256" key="1">
    <source>
        <dbReference type="ARBA" id="ARBA00004572"/>
    </source>
</evidence>
<dbReference type="EMBL" id="JAZDUA010000215">
    <property type="protein sequence ID" value="KAK7863954.1"/>
    <property type="molecule type" value="Genomic_DNA"/>
</dbReference>
<keyword evidence="6" id="KW-1000">Mitochondrion outer membrane</keyword>
<evidence type="ECO:0000256" key="11">
    <source>
        <dbReference type="ARBA" id="ARBA00032786"/>
    </source>
</evidence>
<evidence type="ECO:0000256" key="7">
    <source>
        <dbReference type="ARBA" id="ARBA00022927"/>
    </source>
</evidence>
<accession>A0AAN9Z5Q2</accession>
<keyword evidence="14" id="KW-1185">Reference proteome</keyword>
<evidence type="ECO:0000256" key="12">
    <source>
        <dbReference type="SAM" id="Phobius"/>
    </source>
</evidence>
<evidence type="ECO:0000256" key="5">
    <source>
        <dbReference type="ARBA" id="ARBA00022692"/>
    </source>
</evidence>
<dbReference type="GO" id="GO:1903955">
    <property type="term" value="P:positive regulation of protein targeting to mitochondrion"/>
    <property type="evidence" value="ECO:0007669"/>
    <property type="project" value="TreeGrafter"/>
</dbReference>
<proteinExistence type="inferred from homology"/>
<gene>
    <name evidence="13" type="ORF">R5R35_012455</name>
</gene>
<keyword evidence="7" id="KW-0653">Protein transport</keyword>
<dbReference type="GO" id="GO:0005742">
    <property type="term" value="C:mitochondrial outer membrane translocase complex"/>
    <property type="evidence" value="ECO:0007669"/>
    <property type="project" value="InterPro"/>
</dbReference>
<keyword evidence="4" id="KW-0813">Transport</keyword>
<evidence type="ECO:0000256" key="6">
    <source>
        <dbReference type="ARBA" id="ARBA00022787"/>
    </source>
</evidence>
<dbReference type="PANTHER" id="PTHR46722">
    <property type="entry name" value="MITOCHONDRIAL IMPORT RECEPTOR SUBUNIT TOM7 HOMOLOG"/>
    <property type="match status" value="1"/>
</dbReference>